<reference evidence="1 2" key="1">
    <citation type="submission" date="2019-02" db="EMBL/GenBank/DDBJ databases">
        <title>Genome sequencing of the rare red list fungi Hericium alpestre (H. flagellum).</title>
        <authorList>
            <person name="Buettner E."/>
            <person name="Kellner H."/>
        </authorList>
    </citation>
    <scope>NUCLEOTIDE SEQUENCE [LARGE SCALE GENOMIC DNA]</scope>
    <source>
        <strain evidence="1 2">DSM 108284</strain>
    </source>
</reference>
<accession>A0A4Y9ZX59</accession>
<sequence length="184" mass="21878">MSAFPSFHLIKFELDAEGNKIPDPLWGYRLTERSLESRREYRRSLVKGREPMRELPDSLRADPRLPYQQPPRWQYGLAFTYEQLMDCVARFNIPLIEVSSDEQHLRLCDAILKVNKLLTAACKMVIHITVPIDEDNSWMVGLYDNYNWWSEQLVEEEEEEVVDIIRRALNIDSPLQWYYDSRQP</sequence>
<proteinExistence type="predicted"/>
<gene>
    <name evidence="1" type="ORF">EWM64_g5510</name>
</gene>
<protein>
    <submittedName>
        <fullName evidence="1">Uncharacterized protein</fullName>
    </submittedName>
</protein>
<evidence type="ECO:0000313" key="1">
    <source>
        <dbReference type="EMBL" id="TFY78501.1"/>
    </source>
</evidence>
<evidence type="ECO:0000313" key="2">
    <source>
        <dbReference type="Proteomes" id="UP000298061"/>
    </source>
</evidence>
<organism evidence="1 2">
    <name type="scientific">Hericium alpestre</name>
    <dbReference type="NCBI Taxonomy" id="135208"/>
    <lineage>
        <taxon>Eukaryota</taxon>
        <taxon>Fungi</taxon>
        <taxon>Dikarya</taxon>
        <taxon>Basidiomycota</taxon>
        <taxon>Agaricomycotina</taxon>
        <taxon>Agaricomycetes</taxon>
        <taxon>Russulales</taxon>
        <taxon>Hericiaceae</taxon>
        <taxon>Hericium</taxon>
    </lineage>
</organism>
<dbReference type="EMBL" id="SFCI01000668">
    <property type="protein sequence ID" value="TFY78501.1"/>
    <property type="molecule type" value="Genomic_DNA"/>
</dbReference>
<name>A0A4Y9ZX59_9AGAM</name>
<dbReference type="AlphaFoldDB" id="A0A4Y9ZX59"/>
<dbReference type="Proteomes" id="UP000298061">
    <property type="component" value="Unassembled WGS sequence"/>
</dbReference>
<keyword evidence="2" id="KW-1185">Reference proteome</keyword>
<comment type="caution">
    <text evidence="1">The sequence shown here is derived from an EMBL/GenBank/DDBJ whole genome shotgun (WGS) entry which is preliminary data.</text>
</comment>